<organism evidence="1">
    <name type="scientific">uncultured Microcoleus sp</name>
    <dbReference type="NCBI Taxonomy" id="259945"/>
    <lineage>
        <taxon>Bacteria</taxon>
        <taxon>Bacillati</taxon>
        <taxon>Cyanobacteriota</taxon>
        <taxon>Cyanophyceae</taxon>
        <taxon>Oscillatoriophycideae</taxon>
        <taxon>Oscillatoriales</taxon>
        <taxon>Microcoleaceae</taxon>
        <taxon>Microcoleus</taxon>
        <taxon>environmental samples</taxon>
    </lineage>
</organism>
<reference evidence="1" key="1">
    <citation type="submission" date="2020-02" db="EMBL/GenBank/DDBJ databases">
        <authorList>
            <person name="Meier V. D."/>
        </authorList>
    </citation>
    <scope>NUCLEOTIDE SEQUENCE</scope>
    <source>
        <strain evidence="1">AVDCRST_MAG84</strain>
    </source>
</reference>
<evidence type="ECO:0000313" key="1">
    <source>
        <dbReference type="EMBL" id="CAA9409719.1"/>
    </source>
</evidence>
<protein>
    <submittedName>
        <fullName evidence="1">Uncharacterized protein</fullName>
    </submittedName>
</protein>
<gene>
    <name evidence="1" type="ORF">AVDCRST_MAG84-6547</name>
</gene>
<sequence>MPSNTAVQKAAGAFCKVYKNDDIFKDLIKLLYASGQSQQDMA</sequence>
<name>A0A6J4PGV7_9CYAN</name>
<dbReference type="EMBL" id="CADCTZ010001639">
    <property type="protein sequence ID" value="CAA9409719.1"/>
    <property type="molecule type" value="Genomic_DNA"/>
</dbReference>
<dbReference type="AlphaFoldDB" id="A0A6J4PGV7"/>
<proteinExistence type="predicted"/>
<accession>A0A6J4PGV7</accession>